<evidence type="ECO:0000256" key="3">
    <source>
        <dbReference type="ARBA" id="ARBA00022598"/>
    </source>
</evidence>
<feature type="region of interest" description="CPSase" evidence="10">
    <location>
        <begin position="1"/>
        <end position="174"/>
    </location>
</feature>
<keyword evidence="6 10" id="KW-0315">Glutamine amidotransferase</keyword>
<dbReference type="InterPro" id="IPR050472">
    <property type="entry name" value="Anth_synth/Amidotransfase"/>
</dbReference>
<dbReference type="Gene3D" id="3.40.50.880">
    <property type="match status" value="1"/>
</dbReference>
<dbReference type="PROSITE" id="PS51273">
    <property type="entry name" value="GATASE_TYPE_1"/>
    <property type="match status" value="1"/>
</dbReference>
<dbReference type="EC" id="6.3.5.5" evidence="10"/>
<dbReference type="GO" id="GO:0004359">
    <property type="term" value="F:glutaminase activity"/>
    <property type="evidence" value="ECO:0007669"/>
    <property type="project" value="RHEA"/>
</dbReference>
<dbReference type="PRINTS" id="PR00096">
    <property type="entry name" value="GATASE"/>
</dbReference>
<dbReference type="GO" id="GO:0006526">
    <property type="term" value="P:L-arginine biosynthetic process"/>
    <property type="evidence" value="ECO:0007669"/>
    <property type="project" value="UniProtKB-UniRule"/>
</dbReference>
<comment type="subunit">
    <text evidence="7">Heterodimer composed of 2 chains; the small (or glutamine) chain promotes the hydrolysis of glutamine to ammonia, which is used by the large (or ammonia) chain to synthesize carbamoyl phosphate.</text>
</comment>
<keyword evidence="12" id="KW-0934">Plastid</keyword>
<feature type="binding site" evidence="10">
    <location>
        <position position="247"/>
    </location>
    <ligand>
        <name>L-glutamine</name>
        <dbReference type="ChEBI" id="CHEBI:58359"/>
    </ligand>
</feature>
<dbReference type="GO" id="GO:0004088">
    <property type="term" value="F:carbamoyl-phosphate synthase (glutamine-hydrolyzing) activity"/>
    <property type="evidence" value="ECO:0007669"/>
    <property type="project" value="UniProtKB-UniRule"/>
</dbReference>
<comment type="function">
    <text evidence="10">Small subunit of the glutamine-dependent carbamoyl phosphate synthetase (CPSase). CPSase catalyzes the formation of carbamoyl phosphate from the ammonia moiety of glutamine, carbonate, and phosphate donated by ATP, constituting the first step of 2 biosynthetic pathways, one leading to arginine and/or urea and the other to pyrimidine nucleotides. The small subunit (glutamine amidotransferase) binds and cleaves glutamine to supply the large subunit with the substrate ammonia.</text>
</comment>
<keyword evidence="10" id="KW-0665">Pyrimidine biosynthesis</keyword>
<comment type="caution">
    <text evidence="10">Lacks conserved residue(s) required for the propagation of feature annotation.</text>
</comment>
<evidence type="ECO:0000256" key="6">
    <source>
        <dbReference type="ARBA" id="ARBA00022962"/>
    </source>
</evidence>
<comment type="pathway">
    <text evidence="1 10">Amino-acid biosynthesis; L-arginine biosynthesis; carbamoyl phosphate from bicarbonate: step 1/1.</text>
</comment>
<dbReference type="InterPro" id="IPR006274">
    <property type="entry name" value="CarbamoylP_synth_ssu"/>
</dbReference>
<dbReference type="PANTHER" id="PTHR43418">
    <property type="entry name" value="MULTIFUNCTIONAL TRYPTOPHAN BIOSYNTHESIS PROTEIN-RELATED"/>
    <property type="match status" value="1"/>
</dbReference>
<feature type="binding site" evidence="10">
    <location>
        <position position="280"/>
    </location>
    <ligand>
        <name>L-glutamine</name>
        <dbReference type="ChEBI" id="CHEBI:58359"/>
    </ligand>
</feature>
<sequence length="397" mass="45239">MPHTLYPAILCLNDGKLYKGWSLLKKFSSFGEIVFNTGMTGYQEIVTDPSYRGQVIIFTYPELGNTGLNKEDSESSLIHIKGFICKNICLHASNWRLDISFPDYLIKKQVPHIFGLDTRSITRYIRSKGSMIGYISNELLSDLLLELSSYQNRLSFNMRNRVTHSKSHVLNNKFLSKNSIYSYLNNSLRYYLLNLKLLNVVVLDFGVKNNIISRLLFYKCNIYILPAKSTYQNILNYRPDGILLSNGPGNPSKLVYSINTIKKLIHYSNIPIFGICMGHQLLNLALGASTFKLKFGHRGLNHPAGLKQYSEITSQNHSFVVSANFFRSASLHNVNRIKITHFNLNDSTIAGILHSKKPIFSVQYHPEAGPGPHDSEYLFKSFIELIHLTKKHLNKIL</sequence>
<feature type="binding site" evidence="10">
    <location>
        <position position="316"/>
    </location>
    <ligand>
        <name>L-glutamine</name>
        <dbReference type="ChEBI" id="CHEBI:58359"/>
    </ligand>
</feature>
<feature type="binding site" evidence="10">
    <location>
        <position position="277"/>
    </location>
    <ligand>
        <name>L-glutamine</name>
        <dbReference type="ChEBI" id="CHEBI:58359"/>
    </ligand>
</feature>
<dbReference type="GO" id="GO:0006541">
    <property type="term" value="P:glutamine metabolic process"/>
    <property type="evidence" value="ECO:0007669"/>
    <property type="project" value="InterPro"/>
</dbReference>
<keyword evidence="4 10" id="KW-0547">Nucleotide-binding</keyword>
<dbReference type="PANTHER" id="PTHR43418:SF7">
    <property type="entry name" value="CARBAMOYL-PHOSPHATE SYNTHASE SMALL CHAIN"/>
    <property type="match status" value="1"/>
</dbReference>
<dbReference type="UniPathway" id="UPA00068">
    <property type="reaction ID" value="UER00171"/>
</dbReference>
<evidence type="ECO:0000256" key="2">
    <source>
        <dbReference type="ARBA" id="ARBA00007800"/>
    </source>
</evidence>
<proteinExistence type="inferred from homology"/>
<name>A0A1Z1M0T7_9FLOR</name>
<dbReference type="UniPathway" id="UPA00070">
    <property type="reaction ID" value="UER00115"/>
</dbReference>
<dbReference type="SUPFAM" id="SSF52021">
    <property type="entry name" value="Carbamoyl phosphate synthetase, small subunit N-terminal domain"/>
    <property type="match status" value="1"/>
</dbReference>
<evidence type="ECO:0000256" key="4">
    <source>
        <dbReference type="ARBA" id="ARBA00022741"/>
    </source>
</evidence>
<geneLocation type="chloroplast" evidence="12"/>
<dbReference type="Pfam" id="PF00988">
    <property type="entry name" value="CPSase_sm_chain"/>
    <property type="match status" value="1"/>
</dbReference>
<evidence type="ECO:0000256" key="7">
    <source>
        <dbReference type="ARBA" id="ARBA00044031"/>
    </source>
</evidence>
<dbReference type="AlphaFoldDB" id="A0A1Z1M0T7"/>
<dbReference type="PRINTS" id="PR00097">
    <property type="entry name" value="ANTSNTHASEII"/>
</dbReference>
<comment type="similarity">
    <text evidence="2 10">Belongs to the CarA family.</text>
</comment>
<keyword evidence="10" id="KW-0028">Amino-acid biosynthesis</keyword>
<dbReference type="EMBL" id="MF101409">
    <property type="protein sequence ID" value="ARW59500.1"/>
    <property type="molecule type" value="Genomic_DNA"/>
</dbReference>
<dbReference type="InterPro" id="IPR017926">
    <property type="entry name" value="GATASE"/>
</dbReference>
<accession>A0A1Z1M0T7</accession>
<feature type="active site" evidence="10">
    <location>
        <position position="365"/>
    </location>
</feature>
<feature type="binding site" evidence="10">
    <location>
        <position position="249"/>
    </location>
    <ligand>
        <name>L-glutamine</name>
        <dbReference type="ChEBI" id="CHEBI:58359"/>
    </ligand>
</feature>
<dbReference type="Pfam" id="PF00117">
    <property type="entry name" value="GATase"/>
    <property type="match status" value="1"/>
</dbReference>
<dbReference type="Gene3D" id="3.50.30.20">
    <property type="entry name" value="Carbamoyl-phosphate synthase small subunit, N-terminal domain"/>
    <property type="match status" value="1"/>
</dbReference>
<dbReference type="CDD" id="cd01744">
    <property type="entry name" value="GATase1_CPSase"/>
    <property type="match status" value="1"/>
</dbReference>
<dbReference type="GO" id="GO:0006207">
    <property type="term" value="P:'de novo' pyrimidine nucleobase biosynthetic process"/>
    <property type="evidence" value="ECO:0007669"/>
    <property type="project" value="InterPro"/>
</dbReference>
<keyword evidence="12" id="KW-0150">Chloroplast</keyword>
<evidence type="ECO:0000256" key="9">
    <source>
        <dbReference type="ARBA" id="ARBA00049285"/>
    </source>
</evidence>
<dbReference type="SUPFAM" id="SSF52317">
    <property type="entry name" value="Class I glutamine amidotransferase-like"/>
    <property type="match status" value="1"/>
</dbReference>
<evidence type="ECO:0000256" key="8">
    <source>
        <dbReference type="ARBA" id="ARBA00048816"/>
    </source>
</evidence>
<dbReference type="NCBIfam" id="TIGR01368">
    <property type="entry name" value="CPSaseIIsmall"/>
    <property type="match status" value="1"/>
</dbReference>
<feature type="domain" description="Carbamoyl-phosphate synthase small subunit N-terminal" evidence="11">
    <location>
        <begin position="6"/>
        <end position="136"/>
    </location>
</feature>
<comment type="catalytic activity">
    <reaction evidence="8 10">
        <text>hydrogencarbonate + L-glutamine + 2 ATP + H2O = carbamoyl phosphate + L-glutamate + 2 ADP + phosphate + 2 H(+)</text>
        <dbReference type="Rhea" id="RHEA:18633"/>
        <dbReference type="ChEBI" id="CHEBI:15377"/>
        <dbReference type="ChEBI" id="CHEBI:15378"/>
        <dbReference type="ChEBI" id="CHEBI:17544"/>
        <dbReference type="ChEBI" id="CHEBI:29985"/>
        <dbReference type="ChEBI" id="CHEBI:30616"/>
        <dbReference type="ChEBI" id="CHEBI:43474"/>
        <dbReference type="ChEBI" id="CHEBI:58228"/>
        <dbReference type="ChEBI" id="CHEBI:58359"/>
        <dbReference type="ChEBI" id="CHEBI:456216"/>
        <dbReference type="EC" id="6.3.5.5"/>
    </reaction>
</comment>
<dbReference type="GO" id="GO:0005524">
    <property type="term" value="F:ATP binding"/>
    <property type="evidence" value="ECO:0007669"/>
    <property type="project" value="UniProtKB-UniRule"/>
</dbReference>
<feature type="binding site" evidence="10">
    <location>
        <position position="319"/>
    </location>
    <ligand>
        <name>L-glutamine</name>
        <dbReference type="ChEBI" id="CHEBI:58359"/>
    </ligand>
</feature>
<dbReference type="GeneID" id="33352949"/>
<dbReference type="HAMAP" id="MF_01209">
    <property type="entry name" value="CPSase_S_chain"/>
    <property type="match status" value="1"/>
</dbReference>
<feature type="active site" description="Nucleophile" evidence="10">
    <location>
        <position position="276"/>
    </location>
</feature>
<dbReference type="InterPro" id="IPR029062">
    <property type="entry name" value="Class_I_gatase-like"/>
</dbReference>
<evidence type="ECO:0000313" key="12">
    <source>
        <dbReference type="EMBL" id="ARW59500.1"/>
    </source>
</evidence>
<gene>
    <name evidence="10 12" type="primary">carA</name>
</gene>
<evidence type="ECO:0000256" key="1">
    <source>
        <dbReference type="ARBA" id="ARBA00005077"/>
    </source>
</evidence>
<dbReference type="PRINTS" id="PR00099">
    <property type="entry name" value="CPSGATASE"/>
</dbReference>
<dbReference type="GO" id="GO:0009507">
    <property type="term" value="C:chloroplast"/>
    <property type="evidence" value="ECO:0007669"/>
    <property type="project" value="UniProtKB-SubCell"/>
</dbReference>
<keyword evidence="5 10" id="KW-0067">ATP-binding</keyword>
<feature type="binding site" evidence="10">
    <location>
        <position position="50"/>
    </location>
    <ligand>
        <name>L-glutamine</name>
        <dbReference type="ChEBI" id="CHEBI:58359"/>
    </ligand>
</feature>
<keyword evidence="3 10" id="KW-0436">Ligase</keyword>
<dbReference type="GO" id="GO:0044205">
    <property type="term" value="P:'de novo' UMP biosynthetic process"/>
    <property type="evidence" value="ECO:0007669"/>
    <property type="project" value="UniProtKB-UniRule"/>
</dbReference>
<comment type="subunit">
    <text evidence="10">Composed of two chains; the small (or glutamine) chain promotes the hydrolysis of glutamine to ammonia, which is used by the large (or ammonia) chain to synthesize carbamoyl phosphate. Tetramer of heterodimers (alpha,beta)4.</text>
</comment>
<dbReference type="SMART" id="SM01097">
    <property type="entry name" value="CPSase_sm_chain"/>
    <property type="match status" value="1"/>
</dbReference>
<keyword evidence="10" id="KW-0055">Arginine biosynthesis</keyword>
<dbReference type="InterPro" id="IPR036480">
    <property type="entry name" value="CarbP_synth_ssu_N_sf"/>
</dbReference>
<dbReference type="RefSeq" id="YP_009391356.1">
    <property type="nucleotide sequence ID" value="NC_035258.1"/>
</dbReference>
<dbReference type="NCBIfam" id="NF009475">
    <property type="entry name" value="PRK12838.1"/>
    <property type="match status" value="1"/>
</dbReference>
<reference evidence="12" key="1">
    <citation type="journal article" date="2017" name="J. Phycol.">
        <title>Analysis of chloroplast genomes and a supermatrix inform reclassification of the Rhodomelaceae (Rhodophyta).</title>
        <authorList>
            <person name="Diaz-Tapia P."/>
            <person name="Maggs C.A."/>
            <person name="West J.A."/>
            <person name="Verbruggen H."/>
        </authorList>
    </citation>
    <scope>NUCLEOTIDE SEQUENCE</scope>
    <source>
        <strain evidence="12">HV1445</strain>
    </source>
</reference>
<protein>
    <recommendedName>
        <fullName evidence="10">Carbamoyl phosphate synthase small chain</fullName>
        <ecNumber evidence="10">6.3.5.5</ecNumber>
    </recommendedName>
    <alternativeName>
        <fullName evidence="10">Carbamoyl phosphate synthetase glutamine chain</fullName>
    </alternativeName>
</protein>
<evidence type="ECO:0000256" key="10">
    <source>
        <dbReference type="HAMAP-Rule" id="MF_01209"/>
    </source>
</evidence>
<comment type="subcellular location">
    <subcellularLocation>
        <location evidence="10">Plastid</location>
        <location evidence="10">Chloroplast</location>
    </subcellularLocation>
</comment>
<organism evidence="12">
    <name type="scientific">Platysiphonia delicata</name>
    <dbReference type="NCBI Taxonomy" id="2006979"/>
    <lineage>
        <taxon>Eukaryota</taxon>
        <taxon>Rhodophyta</taxon>
        <taxon>Florideophyceae</taxon>
        <taxon>Rhodymeniophycidae</taxon>
        <taxon>Ceramiales</taxon>
        <taxon>Delesseriaceae</taxon>
        <taxon>Platysiphonia</taxon>
    </lineage>
</organism>
<comment type="catalytic activity">
    <reaction evidence="9 10">
        <text>L-glutamine + H2O = L-glutamate + NH4(+)</text>
        <dbReference type="Rhea" id="RHEA:15889"/>
        <dbReference type="ChEBI" id="CHEBI:15377"/>
        <dbReference type="ChEBI" id="CHEBI:28938"/>
        <dbReference type="ChEBI" id="CHEBI:29985"/>
        <dbReference type="ChEBI" id="CHEBI:58359"/>
    </reaction>
</comment>
<evidence type="ECO:0000259" key="11">
    <source>
        <dbReference type="SMART" id="SM01097"/>
    </source>
</evidence>
<dbReference type="InterPro" id="IPR002474">
    <property type="entry name" value="CarbamoylP_synth_ssu_N"/>
</dbReference>
<feature type="active site" evidence="10">
    <location>
        <position position="367"/>
    </location>
</feature>
<comment type="pathway">
    <text evidence="10">Pyrimidine metabolism; UMP biosynthesis via de novo pathway; (S)-dihydroorotate from bicarbonate: step 1/3.</text>
</comment>
<evidence type="ECO:0000256" key="5">
    <source>
        <dbReference type="ARBA" id="ARBA00022840"/>
    </source>
</evidence>
<dbReference type="InterPro" id="IPR035686">
    <property type="entry name" value="CPSase_GATase1"/>
</dbReference>